<evidence type="ECO:0000313" key="7">
    <source>
        <dbReference type="EMBL" id="ELZ90790.1"/>
    </source>
</evidence>
<dbReference type="PANTHER" id="PTHR33452">
    <property type="entry name" value="OXIDOREDUCTASE CATD-RELATED"/>
    <property type="match status" value="1"/>
</dbReference>
<comment type="subcellular location">
    <subcellularLocation>
        <location evidence="1">Cell membrane</location>
        <topology evidence="1">Multi-pass membrane protein</topology>
    </subcellularLocation>
</comment>
<keyword evidence="3 6" id="KW-0812">Transmembrane</keyword>
<dbReference type="EMBL" id="AOLL01000013">
    <property type="protein sequence ID" value="ELZ90790.1"/>
    <property type="molecule type" value="Genomic_DNA"/>
</dbReference>
<dbReference type="AlphaFoldDB" id="M0I1V5"/>
<evidence type="ECO:0000256" key="4">
    <source>
        <dbReference type="ARBA" id="ARBA00022989"/>
    </source>
</evidence>
<gene>
    <name evidence="7" type="ORF">C452_10276</name>
</gene>
<evidence type="ECO:0000256" key="2">
    <source>
        <dbReference type="ARBA" id="ARBA00022475"/>
    </source>
</evidence>
<dbReference type="PANTHER" id="PTHR33452:SF1">
    <property type="entry name" value="INNER MEMBRANE PROTEIN YPHA-RELATED"/>
    <property type="match status" value="1"/>
</dbReference>
<dbReference type="Pfam" id="PF07681">
    <property type="entry name" value="DoxX"/>
    <property type="match status" value="1"/>
</dbReference>
<evidence type="ECO:0000256" key="3">
    <source>
        <dbReference type="ARBA" id="ARBA00022692"/>
    </source>
</evidence>
<dbReference type="InterPro" id="IPR051907">
    <property type="entry name" value="DoxX-like_oxidoreductase"/>
</dbReference>
<evidence type="ECO:0000256" key="6">
    <source>
        <dbReference type="SAM" id="Phobius"/>
    </source>
</evidence>
<keyword evidence="2" id="KW-1003">Cell membrane</keyword>
<sequence length="133" mass="13079">MVVSGFGKVLAVGPKSMGIPGFSGFLASLGVPLPTVAAWGVGLLELVGGLFLLVGLLVRVVGALVAVNMTVATVLAHLPNGYPASSGGVELTLALALVAVAVVLSGPGSFSLERALFDGELLADGANPATQAD</sequence>
<evidence type="ECO:0000256" key="1">
    <source>
        <dbReference type="ARBA" id="ARBA00004651"/>
    </source>
</evidence>
<dbReference type="PATRIC" id="fig|1227458.3.peg.2022"/>
<feature type="transmembrane region" description="Helical" evidence="6">
    <location>
        <begin position="84"/>
        <end position="104"/>
    </location>
</feature>
<name>M0I1V5_HALVO</name>
<protein>
    <recommendedName>
        <fullName evidence="9">DoxX family protein</fullName>
    </recommendedName>
</protein>
<reference evidence="7 8" key="1">
    <citation type="journal article" date="2014" name="PLoS Genet.">
        <title>Phylogenetically driven sequencing of extremely halophilic archaea reveals strategies for static and dynamic osmo-response.</title>
        <authorList>
            <person name="Becker E.A."/>
            <person name="Seitzer P.M."/>
            <person name="Tritt A."/>
            <person name="Larsen D."/>
            <person name="Krusor M."/>
            <person name="Yao A.I."/>
            <person name="Wu D."/>
            <person name="Madern D."/>
            <person name="Eisen J.A."/>
            <person name="Darling A.E."/>
            <person name="Facciotti M.T."/>
        </authorList>
    </citation>
    <scope>NUCLEOTIDE SEQUENCE [LARGE SCALE GENOMIC DNA]</scope>
    <source>
        <strain evidence="7 8">JCM 10717</strain>
    </source>
</reference>
<evidence type="ECO:0000313" key="8">
    <source>
        <dbReference type="Proteomes" id="UP000011577"/>
    </source>
</evidence>
<keyword evidence="5 6" id="KW-0472">Membrane</keyword>
<organism evidence="7 8">
    <name type="scientific">Haloferax volcanii JCM 10717</name>
    <dbReference type="NCBI Taxonomy" id="1227458"/>
    <lineage>
        <taxon>Archaea</taxon>
        <taxon>Methanobacteriati</taxon>
        <taxon>Methanobacteriota</taxon>
        <taxon>Stenosarchaea group</taxon>
        <taxon>Halobacteria</taxon>
        <taxon>Halobacteriales</taxon>
        <taxon>Haloferacaceae</taxon>
        <taxon>Haloferax</taxon>
    </lineage>
</organism>
<accession>M0I1V5</accession>
<dbReference type="Proteomes" id="UP000011577">
    <property type="component" value="Unassembled WGS sequence"/>
</dbReference>
<feature type="transmembrane region" description="Helical" evidence="6">
    <location>
        <begin position="22"/>
        <end position="44"/>
    </location>
</feature>
<evidence type="ECO:0008006" key="9">
    <source>
        <dbReference type="Google" id="ProtNLM"/>
    </source>
</evidence>
<dbReference type="InterPro" id="IPR032808">
    <property type="entry name" value="DoxX"/>
</dbReference>
<proteinExistence type="predicted"/>
<evidence type="ECO:0000256" key="5">
    <source>
        <dbReference type="ARBA" id="ARBA00023136"/>
    </source>
</evidence>
<keyword evidence="4 6" id="KW-1133">Transmembrane helix</keyword>
<dbReference type="GO" id="GO:0005886">
    <property type="term" value="C:plasma membrane"/>
    <property type="evidence" value="ECO:0007669"/>
    <property type="project" value="UniProtKB-SubCell"/>
</dbReference>
<comment type="caution">
    <text evidence="7">The sequence shown here is derived from an EMBL/GenBank/DDBJ whole genome shotgun (WGS) entry which is preliminary data.</text>
</comment>
<feature type="transmembrane region" description="Helical" evidence="6">
    <location>
        <begin position="56"/>
        <end position="78"/>
    </location>
</feature>